<evidence type="ECO:0000313" key="1">
    <source>
        <dbReference type="EMBL" id="KDR74304.1"/>
    </source>
</evidence>
<reference evidence="2" key="1">
    <citation type="journal article" date="2014" name="Proc. Natl. Acad. Sci. U.S.A.">
        <title>Extensive sampling of basidiomycete genomes demonstrates inadequacy of the white-rot/brown-rot paradigm for wood decay fungi.</title>
        <authorList>
            <person name="Riley R."/>
            <person name="Salamov A.A."/>
            <person name="Brown D.W."/>
            <person name="Nagy L.G."/>
            <person name="Floudas D."/>
            <person name="Held B.W."/>
            <person name="Levasseur A."/>
            <person name="Lombard V."/>
            <person name="Morin E."/>
            <person name="Otillar R."/>
            <person name="Lindquist E.A."/>
            <person name="Sun H."/>
            <person name="LaButti K.M."/>
            <person name="Schmutz J."/>
            <person name="Jabbour D."/>
            <person name="Luo H."/>
            <person name="Baker S.E."/>
            <person name="Pisabarro A.G."/>
            <person name="Walton J.D."/>
            <person name="Blanchette R.A."/>
            <person name="Henrissat B."/>
            <person name="Martin F."/>
            <person name="Cullen D."/>
            <person name="Hibbett D.S."/>
            <person name="Grigoriev I.V."/>
        </authorList>
    </citation>
    <scope>NUCLEOTIDE SEQUENCE [LARGE SCALE GENOMIC DNA]</scope>
    <source>
        <strain evidence="2">CBS 339.88</strain>
    </source>
</reference>
<sequence>MMTQWLSNPDGLEAIVSALKKLKEKGAVRYPGGVELLDWTIGISENGFEQEKSAEGAWNILFSA</sequence>
<evidence type="ECO:0000313" key="2">
    <source>
        <dbReference type="Proteomes" id="UP000027222"/>
    </source>
</evidence>
<dbReference type="EMBL" id="KL142383">
    <property type="protein sequence ID" value="KDR74304.1"/>
    <property type="molecule type" value="Genomic_DNA"/>
</dbReference>
<keyword evidence="2" id="KW-1185">Reference proteome</keyword>
<proteinExistence type="predicted"/>
<name>A0A067T2Y1_GALM3</name>
<accession>A0A067T2Y1</accession>
<dbReference type="Proteomes" id="UP000027222">
    <property type="component" value="Unassembled WGS sequence"/>
</dbReference>
<gene>
    <name evidence="1" type="ORF">GALMADRAFT_250106</name>
</gene>
<protein>
    <submittedName>
        <fullName evidence="1">Uncharacterized protein</fullName>
    </submittedName>
</protein>
<organism evidence="1 2">
    <name type="scientific">Galerina marginata (strain CBS 339.88)</name>
    <dbReference type="NCBI Taxonomy" id="685588"/>
    <lineage>
        <taxon>Eukaryota</taxon>
        <taxon>Fungi</taxon>
        <taxon>Dikarya</taxon>
        <taxon>Basidiomycota</taxon>
        <taxon>Agaricomycotina</taxon>
        <taxon>Agaricomycetes</taxon>
        <taxon>Agaricomycetidae</taxon>
        <taxon>Agaricales</taxon>
        <taxon>Agaricineae</taxon>
        <taxon>Strophariaceae</taxon>
        <taxon>Galerina</taxon>
    </lineage>
</organism>
<dbReference type="AlphaFoldDB" id="A0A067T2Y1"/>
<dbReference type="HOGENOM" id="CLU_2867791_0_0_1"/>